<dbReference type="EC" id="3.1.1.29" evidence="1 7"/>
<evidence type="ECO:0000256" key="7">
    <source>
        <dbReference type="HAMAP-Rule" id="MF_00083"/>
    </source>
</evidence>
<dbReference type="GO" id="GO:0005737">
    <property type="term" value="C:cytoplasm"/>
    <property type="evidence" value="ECO:0007669"/>
    <property type="project" value="UniProtKB-SubCell"/>
</dbReference>
<feature type="site" description="Discriminates between blocked and unblocked aminoacyl-tRNA" evidence="7">
    <location>
        <position position="14"/>
    </location>
</feature>
<dbReference type="HAMAP" id="MF_00083">
    <property type="entry name" value="Pept_tRNA_hydro_bact"/>
    <property type="match status" value="1"/>
</dbReference>
<evidence type="ECO:0000256" key="9">
    <source>
        <dbReference type="RuleBase" id="RU004320"/>
    </source>
</evidence>
<dbReference type="NCBIfam" id="TIGR00447">
    <property type="entry name" value="pth"/>
    <property type="match status" value="1"/>
</dbReference>
<evidence type="ECO:0000256" key="8">
    <source>
        <dbReference type="RuleBase" id="RU000673"/>
    </source>
</evidence>
<dbReference type="PANTHER" id="PTHR17224">
    <property type="entry name" value="PEPTIDYL-TRNA HYDROLASE"/>
    <property type="match status" value="1"/>
</dbReference>
<feature type="binding site" evidence="7">
    <location>
        <position position="70"/>
    </location>
    <ligand>
        <name>tRNA</name>
        <dbReference type="ChEBI" id="CHEBI:17843"/>
    </ligand>
</feature>
<dbReference type="GO" id="GO:0004045">
    <property type="term" value="F:peptidyl-tRNA hydrolase activity"/>
    <property type="evidence" value="ECO:0007669"/>
    <property type="project" value="UniProtKB-UniRule"/>
</dbReference>
<organism evidence="10 11">
    <name type="scientific">Pelistega suis</name>
    <dbReference type="NCBI Taxonomy" id="1631957"/>
    <lineage>
        <taxon>Bacteria</taxon>
        <taxon>Pseudomonadati</taxon>
        <taxon>Pseudomonadota</taxon>
        <taxon>Betaproteobacteria</taxon>
        <taxon>Burkholderiales</taxon>
        <taxon>Alcaligenaceae</taxon>
        <taxon>Pelistega</taxon>
    </lineage>
</organism>
<evidence type="ECO:0000256" key="5">
    <source>
        <dbReference type="ARBA" id="ARBA00038063"/>
    </source>
</evidence>
<feature type="site" description="Stabilizes the basic form of H active site to accept a proton" evidence="7">
    <location>
        <position position="97"/>
    </location>
</feature>
<dbReference type="GO" id="GO:0072344">
    <property type="term" value="P:rescue of stalled ribosome"/>
    <property type="evidence" value="ECO:0007669"/>
    <property type="project" value="UniProtKB-UniRule"/>
</dbReference>
<comment type="function">
    <text evidence="7">Hydrolyzes ribosome-free peptidyl-tRNAs (with 1 or more amino acids incorporated), which drop off the ribosome during protein synthesis, or as a result of ribosome stalling.</text>
</comment>
<dbReference type="PROSITE" id="PS01196">
    <property type="entry name" value="PEPT_TRNA_HYDROL_2"/>
    <property type="match status" value="1"/>
</dbReference>
<keyword evidence="2 7" id="KW-0820">tRNA-binding</keyword>
<dbReference type="PROSITE" id="PS01195">
    <property type="entry name" value="PEPT_TRNA_HYDROL_1"/>
    <property type="match status" value="1"/>
</dbReference>
<dbReference type="EMBL" id="JABGBN010000005">
    <property type="protein sequence ID" value="NOL51946.1"/>
    <property type="molecule type" value="Genomic_DNA"/>
</dbReference>
<evidence type="ECO:0000256" key="1">
    <source>
        <dbReference type="ARBA" id="ARBA00013260"/>
    </source>
</evidence>
<name>A0A849P4E8_9BURK</name>
<comment type="subcellular location">
    <subcellularLocation>
        <location evidence="7">Cytoplasm</location>
    </subcellularLocation>
</comment>
<evidence type="ECO:0000256" key="2">
    <source>
        <dbReference type="ARBA" id="ARBA00022555"/>
    </source>
</evidence>
<proteinExistence type="inferred from homology"/>
<evidence type="ECO:0000313" key="11">
    <source>
        <dbReference type="Proteomes" id="UP000537862"/>
    </source>
</evidence>
<keyword evidence="3 7" id="KW-0378">Hydrolase</keyword>
<evidence type="ECO:0000256" key="3">
    <source>
        <dbReference type="ARBA" id="ARBA00022801"/>
    </source>
</evidence>
<sequence>MSDTNIRLIVGLGNPGAQYEATRHNVGFWLADQLAGDYKTSFTVEPSFFGLVAKFKTIDGNVYLLKPSTYMNRSGQAVRALAQFYKIAVEEILVLHDELDLPPGQMKLKKGGGHAGHNGLRDIQAQMGSPDFWRLRIGVGHPRTLGLNQQVADYVLHMPRKEDMPLIESGLSRCRVSVAALLKGDKNLASRALAEPKDGDK</sequence>
<dbReference type="FunFam" id="3.40.50.1470:FF:000001">
    <property type="entry name" value="Peptidyl-tRNA hydrolase"/>
    <property type="match status" value="1"/>
</dbReference>
<comment type="caution">
    <text evidence="10">The sequence shown here is derived from an EMBL/GenBank/DDBJ whole genome shotgun (WGS) entry which is preliminary data.</text>
</comment>
<evidence type="ECO:0000256" key="4">
    <source>
        <dbReference type="ARBA" id="ARBA00022884"/>
    </source>
</evidence>
<dbReference type="InterPro" id="IPR001328">
    <property type="entry name" value="Pept_tRNA_hydro"/>
</dbReference>
<keyword evidence="4 7" id="KW-0694">RNA-binding</keyword>
<feature type="binding site" evidence="7">
    <location>
        <position position="19"/>
    </location>
    <ligand>
        <name>tRNA</name>
        <dbReference type="ChEBI" id="CHEBI:17843"/>
    </ligand>
</feature>
<dbReference type="InterPro" id="IPR018171">
    <property type="entry name" value="Pept_tRNA_hydro_CS"/>
</dbReference>
<keyword evidence="7" id="KW-0963">Cytoplasm</keyword>
<accession>A0A849P4E8</accession>
<dbReference type="Gene3D" id="3.40.50.1470">
    <property type="entry name" value="Peptidyl-tRNA hydrolase"/>
    <property type="match status" value="1"/>
</dbReference>
<comment type="function">
    <text evidence="7">Catalyzes the release of premature peptidyl moieties from peptidyl-tRNA molecules trapped in stalled 50S ribosomal subunits, and thus maintains levels of free tRNAs and 50S ribosomes.</text>
</comment>
<evidence type="ECO:0000313" key="10">
    <source>
        <dbReference type="EMBL" id="NOL51946.1"/>
    </source>
</evidence>
<feature type="active site" description="Proton acceptor" evidence="7">
    <location>
        <position position="24"/>
    </location>
</feature>
<dbReference type="PANTHER" id="PTHR17224:SF1">
    <property type="entry name" value="PEPTIDYL-TRNA HYDROLASE"/>
    <property type="match status" value="1"/>
</dbReference>
<evidence type="ECO:0000256" key="6">
    <source>
        <dbReference type="ARBA" id="ARBA00050038"/>
    </source>
</evidence>
<reference evidence="10 11" key="1">
    <citation type="submission" date="2020-05" db="EMBL/GenBank/DDBJ databases">
        <authorList>
            <person name="Niu N."/>
        </authorList>
    </citation>
    <scope>NUCLEOTIDE SEQUENCE [LARGE SCALE GENOMIC DNA]</scope>
    <source>
        <strain evidence="10 11">3340-03</strain>
    </source>
</reference>
<dbReference type="InterPro" id="IPR036416">
    <property type="entry name" value="Pept_tRNA_hydro_sf"/>
</dbReference>
<protein>
    <recommendedName>
        <fullName evidence="6 7">Peptidyl-tRNA hydrolase</fullName>
        <shortName evidence="7">Pth</shortName>
        <ecNumber evidence="1 7">3.1.1.29</ecNumber>
    </recommendedName>
</protein>
<comment type="similarity">
    <text evidence="5 7 9">Belongs to the PTH family.</text>
</comment>
<comment type="subunit">
    <text evidence="7">Monomer.</text>
</comment>
<comment type="catalytic activity">
    <reaction evidence="7 8">
        <text>an N-acyl-L-alpha-aminoacyl-tRNA + H2O = an N-acyl-L-amino acid + a tRNA + H(+)</text>
        <dbReference type="Rhea" id="RHEA:54448"/>
        <dbReference type="Rhea" id="RHEA-COMP:10123"/>
        <dbReference type="Rhea" id="RHEA-COMP:13883"/>
        <dbReference type="ChEBI" id="CHEBI:15377"/>
        <dbReference type="ChEBI" id="CHEBI:15378"/>
        <dbReference type="ChEBI" id="CHEBI:59874"/>
        <dbReference type="ChEBI" id="CHEBI:78442"/>
        <dbReference type="ChEBI" id="CHEBI:138191"/>
        <dbReference type="EC" id="3.1.1.29"/>
    </reaction>
</comment>
<dbReference type="CDD" id="cd00462">
    <property type="entry name" value="PTH"/>
    <property type="match status" value="1"/>
</dbReference>
<dbReference type="GO" id="GO:0006515">
    <property type="term" value="P:protein quality control for misfolded or incompletely synthesized proteins"/>
    <property type="evidence" value="ECO:0007669"/>
    <property type="project" value="UniProtKB-UniRule"/>
</dbReference>
<dbReference type="RefSeq" id="WP_171680646.1">
    <property type="nucleotide sequence ID" value="NZ_JABGBN010000005.1"/>
</dbReference>
<feature type="binding site" evidence="7">
    <location>
        <position position="72"/>
    </location>
    <ligand>
        <name>tRNA</name>
        <dbReference type="ChEBI" id="CHEBI:17843"/>
    </ligand>
</feature>
<dbReference type="AlphaFoldDB" id="A0A849P4E8"/>
<dbReference type="Pfam" id="PF01195">
    <property type="entry name" value="Pept_tRNA_hydro"/>
    <property type="match status" value="1"/>
</dbReference>
<dbReference type="SUPFAM" id="SSF53178">
    <property type="entry name" value="Peptidyl-tRNA hydrolase-like"/>
    <property type="match status" value="1"/>
</dbReference>
<gene>
    <name evidence="7 10" type="primary">pth</name>
    <name evidence="10" type="ORF">HKX39_07150</name>
</gene>
<keyword evidence="11" id="KW-1185">Reference proteome</keyword>
<feature type="binding site" evidence="7">
    <location>
        <position position="118"/>
    </location>
    <ligand>
        <name>tRNA</name>
        <dbReference type="ChEBI" id="CHEBI:17843"/>
    </ligand>
</feature>
<dbReference type="GO" id="GO:0000049">
    <property type="term" value="F:tRNA binding"/>
    <property type="evidence" value="ECO:0007669"/>
    <property type="project" value="UniProtKB-UniRule"/>
</dbReference>
<dbReference type="Proteomes" id="UP000537862">
    <property type="component" value="Unassembled WGS sequence"/>
</dbReference>